<dbReference type="Gene3D" id="3.30.565.10">
    <property type="entry name" value="Histidine kinase-like ATPase, C-terminal domain"/>
    <property type="match status" value="1"/>
</dbReference>
<dbReference type="PATRIC" id="fig|1562970.3.peg.908"/>
<dbReference type="Pfam" id="PF00512">
    <property type="entry name" value="HisKA"/>
    <property type="match status" value="1"/>
</dbReference>
<dbReference type="FunFam" id="1.10.287.130:FF:000045">
    <property type="entry name" value="Two-component system sensor histidine kinase/response regulator"/>
    <property type="match status" value="1"/>
</dbReference>
<comment type="catalytic activity">
    <reaction evidence="1">
        <text>ATP + protein L-histidine = ADP + protein N-phospho-L-histidine.</text>
        <dbReference type="EC" id="2.7.13.3"/>
    </reaction>
</comment>
<dbReference type="SUPFAM" id="SSF47384">
    <property type="entry name" value="Homodimeric domain of signal transducing histidine kinase"/>
    <property type="match status" value="1"/>
</dbReference>
<dbReference type="InterPro" id="IPR015943">
    <property type="entry name" value="WD40/YVTN_repeat-like_dom_sf"/>
</dbReference>
<dbReference type="PROSITE" id="PS50109">
    <property type="entry name" value="HIS_KIN"/>
    <property type="match status" value="1"/>
</dbReference>
<dbReference type="InterPro" id="IPR005467">
    <property type="entry name" value="His_kinase_dom"/>
</dbReference>
<evidence type="ECO:0000256" key="7">
    <source>
        <dbReference type="PROSITE-ProRule" id="PRU00169"/>
    </source>
</evidence>
<proteinExistence type="predicted"/>
<keyword evidence="3 7" id="KW-0597">Phosphoprotein</keyword>
<dbReference type="CDD" id="cd00082">
    <property type="entry name" value="HisKA"/>
    <property type="match status" value="1"/>
</dbReference>
<dbReference type="FunFam" id="2.60.40.10:FF:000791">
    <property type="entry name" value="Two-component system sensor histidine kinase/response regulator"/>
    <property type="match status" value="1"/>
</dbReference>
<evidence type="ECO:0000256" key="3">
    <source>
        <dbReference type="ARBA" id="ARBA00022553"/>
    </source>
</evidence>
<dbReference type="Gene3D" id="2.60.40.10">
    <property type="entry name" value="Immunoglobulins"/>
    <property type="match status" value="1"/>
</dbReference>
<evidence type="ECO:0000256" key="2">
    <source>
        <dbReference type="ARBA" id="ARBA00012438"/>
    </source>
</evidence>
<dbReference type="SUPFAM" id="SSF46689">
    <property type="entry name" value="Homeodomain-like"/>
    <property type="match status" value="1"/>
</dbReference>
<dbReference type="SMART" id="SM00342">
    <property type="entry name" value="HTH_ARAC"/>
    <property type="match status" value="1"/>
</dbReference>
<dbReference type="InterPro" id="IPR004358">
    <property type="entry name" value="Sig_transdc_His_kin-like_C"/>
</dbReference>
<dbReference type="InterPro" id="IPR018060">
    <property type="entry name" value="HTH_AraC"/>
</dbReference>
<dbReference type="OrthoDB" id="9797097at2"/>
<dbReference type="InterPro" id="IPR011123">
    <property type="entry name" value="Y_Y_Y"/>
</dbReference>
<dbReference type="EMBL" id="LN515532">
    <property type="protein sequence ID" value="CEA15678.1"/>
    <property type="molecule type" value="Genomic_DNA"/>
</dbReference>
<dbReference type="GO" id="GO:0000155">
    <property type="term" value="F:phosphorelay sensor kinase activity"/>
    <property type="evidence" value="ECO:0007669"/>
    <property type="project" value="InterPro"/>
</dbReference>
<dbReference type="Gene3D" id="1.10.10.60">
    <property type="entry name" value="Homeodomain-like"/>
    <property type="match status" value="1"/>
</dbReference>
<keyword evidence="5" id="KW-0238">DNA-binding</keyword>
<feature type="modified residue" description="4-aspartylphosphate" evidence="7">
    <location>
        <position position="1151"/>
    </location>
</feature>
<dbReference type="PROSITE" id="PS50110">
    <property type="entry name" value="RESPONSE_REGULATORY"/>
    <property type="match status" value="1"/>
</dbReference>
<dbReference type="SUPFAM" id="SSF52172">
    <property type="entry name" value="CheY-like"/>
    <property type="match status" value="1"/>
</dbReference>
<dbReference type="SMART" id="SM00448">
    <property type="entry name" value="REC"/>
    <property type="match status" value="1"/>
</dbReference>
<protein>
    <recommendedName>
        <fullName evidence="2">histidine kinase</fullName>
        <ecNumber evidence="2">2.7.13.3</ecNumber>
    </recommendedName>
</protein>
<dbReference type="CDD" id="cd17574">
    <property type="entry name" value="REC_OmpR"/>
    <property type="match status" value="1"/>
</dbReference>
<dbReference type="InterPro" id="IPR003594">
    <property type="entry name" value="HATPase_dom"/>
</dbReference>
<evidence type="ECO:0000256" key="4">
    <source>
        <dbReference type="ARBA" id="ARBA00023015"/>
    </source>
</evidence>
<sequence length="1348" mass="155341">MINIILIILILFITSCNAPVDFKNPVKEQTPVIANDISNQKITAFAEDEHGHIWIGTFRGLNKYDGNEFYQYFSTDDSLDLADNNITDLILDSKKRLWIATVNGVSRYTEQDNFKRIPIRNSNQNGHQLIETRDGRILLNFSYMLGVYNPENESFDRFEPFDFNKIPLFVFIDASNDMWTICERTIYRYNSFTFDIKDSVNIDFSVITSYLWGNNELWIAGDDNIAVFDTRTCRYISTPQCIANHDLLMQSTVKKIYSLNSNSLLFVSENNGSFVYNRGDQTLYHQDESGFPFVGTENSISTIFVDTQQNIWLGTEDQGFLVHSSYKNRFNNDNFLNEYFRGKPILSVSEDDKRNMWLLTSKGELYIYNLENKKIENLNVSQLLYKSIPQNNIKEVLVSTLFIDNEGNLWLGSKENGKVWKCILTEDKLRLVSDYDVFGPNVFTQDNNGTIWLSTTSEYVYSLKKGDSDFEPLQIYTPFFNFVSGFITLRNGKIMASPFYHRPKMIDPDRRIVEEIIFDEAQWENSIPRSVLITNVLFEDSRGEVWIGTKTNGLLRFLPEDGYLEPISGAPCMDIVSIEEDLHGNLWVGTEYGLGKYDRDLKLFTNYYASSGIGGNQFIERASYLLSNGTLVFGGTHGLTFFNPIDVPEKQTLPLLFENLKVHNQIIRPQDKGSSIDKHLSYKPDIRLRYFENGFSISFAALDYSEYDRVKYYYMLEGFDNYWVDANNNREAYYANLPSGKYKFSVRITDNDQSIVETQESINIIVEPKPWLTWWAKCIYLILISGLVYLILRGLWHIRKERELAYLAEMQKQQEQKTNEMNMRFFTNISHEFRTPLTMISGPISQLAESKDVPHNEKELIEIIKRSVVRMLQLINQLMDFNKLENDTLKLRVKKEDVTELLKRIIDIFCINAKNKGIEFKIQGLEDRFEMWIDEDKLDKIVSNLLSNAIKFTPQGGIISVEIDIISEHDASRIFNLEPDKRSSKYFKLTITDSGKGIPEGEEEKIFNRFYKAGDADVDNYYGTGIGLYHALSLAKLHHGYLKANNKKGNSGAVFTLLLPINDDLYSSSERIISEDLETENLQLNSKNEFNYDEPDYSKNLKSIVVVEDDSELANFIRVVLSPFYNVICFYDAVNALEYMLEDTPDLVISDIVMPEKDGYSLCKDIKDNLQLSHIPVILLTAKSTLQDKVKGLDTGADAYITKPFEPPYLLALIKSQLSNREKVQMILSATTKAEEIDNDILSPQDNIFMKELYDLMESEISNSELDIIKLTDMMKISRSKFYYKVKGLTGETPAVFFRSYKLNRAAELLKEGKYNISEVADLTGFTSLSHFSTSFKKQFGISPSDYK</sequence>
<keyword evidence="6" id="KW-0804">Transcription</keyword>
<dbReference type="InterPro" id="IPR036890">
    <property type="entry name" value="HATPase_C_sf"/>
</dbReference>
<dbReference type="CDD" id="cd00075">
    <property type="entry name" value="HATPase"/>
    <property type="match status" value="1"/>
</dbReference>
<dbReference type="HOGENOM" id="CLU_000445_28_1_10"/>
<dbReference type="GO" id="GO:0003700">
    <property type="term" value="F:DNA-binding transcription factor activity"/>
    <property type="evidence" value="ECO:0007669"/>
    <property type="project" value="InterPro"/>
</dbReference>
<dbReference type="InterPro" id="IPR013783">
    <property type="entry name" value="Ig-like_fold"/>
</dbReference>
<dbReference type="InterPro" id="IPR011006">
    <property type="entry name" value="CheY-like_superfamily"/>
</dbReference>
<dbReference type="InterPro" id="IPR018062">
    <property type="entry name" value="HTH_AraC-typ_CS"/>
</dbReference>
<reference evidence="11 12" key="1">
    <citation type="submission" date="2014-08" db="EMBL/GenBank/DDBJ databases">
        <authorList>
            <person name="Wibberg D."/>
        </authorList>
    </citation>
    <scope>NUCLEOTIDE SEQUENCE [LARGE SCALE GENOMIC DNA]</scope>
    <source>
        <strain evidence="12">ING2-E5B</strain>
    </source>
</reference>
<dbReference type="SMART" id="SM00388">
    <property type="entry name" value="HisKA"/>
    <property type="match status" value="1"/>
</dbReference>
<dbReference type="InterPro" id="IPR011110">
    <property type="entry name" value="Reg_prop"/>
</dbReference>
<evidence type="ECO:0000256" key="5">
    <source>
        <dbReference type="ARBA" id="ARBA00023125"/>
    </source>
</evidence>
<feature type="domain" description="Histidine kinase" evidence="9">
    <location>
        <begin position="828"/>
        <end position="1063"/>
    </location>
</feature>
<dbReference type="Pfam" id="PF00072">
    <property type="entry name" value="Response_reg"/>
    <property type="match status" value="1"/>
</dbReference>
<evidence type="ECO:0000259" key="10">
    <source>
        <dbReference type="PROSITE" id="PS50110"/>
    </source>
</evidence>
<dbReference type="EC" id="2.7.13.3" evidence="2"/>
<dbReference type="SUPFAM" id="SSF55874">
    <property type="entry name" value="ATPase domain of HSP90 chaperone/DNA topoisomerase II/histidine kinase"/>
    <property type="match status" value="1"/>
</dbReference>
<evidence type="ECO:0000259" key="9">
    <source>
        <dbReference type="PROSITE" id="PS50109"/>
    </source>
</evidence>
<evidence type="ECO:0000256" key="1">
    <source>
        <dbReference type="ARBA" id="ARBA00000085"/>
    </source>
</evidence>
<dbReference type="InterPro" id="IPR001789">
    <property type="entry name" value="Sig_transdc_resp-reg_receiver"/>
</dbReference>
<dbReference type="STRING" id="1562970.ING2E5B_0916"/>
<dbReference type="InterPro" id="IPR003661">
    <property type="entry name" value="HisK_dim/P_dom"/>
</dbReference>
<evidence type="ECO:0000313" key="12">
    <source>
        <dbReference type="Proteomes" id="UP000032417"/>
    </source>
</evidence>
<dbReference type="Pfam" id="PF12833">
    <property type="entry name" value="HTH_18"/>
    <property type="match status" value="1"/>
</dbReference>
<dbReference type="SUPFAM" id="SSF63829">
    <property type="entry name" value="Calcium-dependent phosphotriesterase"/>
    <property type="match status" value="1"/>
</dbReference>
<gene>
    <name evidence="11" type="ORF">ING2E5B_0916</name>
</gene>
<dbReference type="PANTHER" id="PTHR43547:SF2">
    <property type="entry name" value="HYBRID SIGNAL TRANSDUCTION HISTIDINE KINASE C"/>
    <property type="match status" value="1"/>
</dbReference>
<keyword evidence="12" id="KW-1185">Reference proteome</keyword>
<dbReference type="Gene3D" id="3.40.50.2300">
    <property type="match status" value="1"/>
</dbReference>
<dbReference type="InterPro" id="IPR009057">
    <property type="entry name" value="Homeodomain-like_sf"/>
</dbReference>
<evidence type="ECO:0000313" key="11">
    <source>
        <dbReference type="EMBL" id="CEA15678.1"/>
    </source>
</evidence>
<accession>A0A098BZT2</accession>
<dbReference type="PROSITE" id="PS01124">
    <property type="entry name" value="HTH_ARAC_FAMILY_2"/>
    <property type="match status" value="1"/>
</dbReference>
<dbReference type="GO" id="GO:0043565">
    <property type="term" value="F:sequence-specific DNA binding"/>
    <property type="evidence" value="ECO:0007669"/>
    <property type="project" value="InterPro"/>
</dbReference>
<dbReference type="Pfam" id="PF02518">
    <property type="entry name" value="HATPase_c"/>
    <property type="match status" value="1"/>
</dbReference>
<feature type="domain" description="HTH araC/xylS-type" evidence="8">
    <location>
        <begin position="1251"/>
        <end position="1348"/>
    </location>
</feature>
<dbReference type="InterPro" id="IPR036097">
    <property type="entry name" value="HisK_dim/P_sf"/>
</dbReference>
<dbReference type="SMART" id="SM00387">
    <property type="entry name" value="HATPase_c"/>
    <property type="match status" value="1"/>
</dbReference>
<name>A0A098BZT2_9BACT</name>
<dbReference type="KEGG" id="pbt:ING2E5B_0916"/>
<dbReference type="Pfam" id="PF07494">
    <property type="entry name" value="Reg_prop"/>
    <property type="match status" value="2"/>
</dbReference>
<dbReference type="PROSITE" id="PS00041">
    <property type="entry name" value="HTH_ARAC_FAMILY_1"/>
    <property type="match status" value="1"/>
</dbReference>
<keyword evidence="4" id="KW-0805">Transcription regulation</keyword>
<dbReference type="Gene3D" id="2.130.10.10">
    <property type="entry name" value="YVTN repeat-like/Quinoprotein amine dehydrogenase"/>
    <property type="match status" value="3"/>
</dbReference>
<dbReference type="Gene3D" id="1.10.287.130">
    <property type="match status" value="1"/>
</dbReference>
<dbReference type="Pfam" id="PF07495">
    <property type="entry name" value="Y_Y_Y"/>
    <property type="match status" value="1"/>
</dbReference>
<dbReference type="PRINTS" id="PR00344">
    <property type="entry name" value="BCTRLSENSOR"/>
</dbReference>
<evidence type="ECO:0000259" key="8">
    <source>
        <dbReference type="PROSITE" id="PS01124"/>
    </source>
</evidence>
<dbReference type="Proteomes" id="UP000032417">
    <property type="component" value="Chromosome 1"/>
</dbReference>
<dbReference type="PANTHER" id="PTHR43547">
    <property type="entry name" value="TWO-COMPONENT HISTIDINE KINASE"/>
    <property type="match status" value="1"/>
</dbReference>
<evidence type="ECO:0000256" key="6">
    <source>
        <dbReference type="ARBA" id="ARBA00023163"/>
    </source>
</evidence>
<feature type="domain" description="Response regulatory" evidence="10">
    <location>
        <begin position="1103"/>
        <end position="1218"/>
    </location>
</feature>
<dbReference type="SUPFAM" id="SSF101898">
    <property type="entry name" value="NHL repeat"/>
    <property type="match status" value="1"/>
</dbReference>
<organism evidence="11 12">
    <name type="scientific">Fermentimonas caenicola</name>
    <dbReference type="NCBI Taxonomy" id="1562970"/>
    <lineage>
        <taxon>Bacteria</taxon>
        <taxon>Pseudomonadati</taxon>
        <taxon>Bacteroidota</taxon>
        <taxon>Bacteroidia</taxon>
        <taxon>Bacteroidales</taxon>
        <taxon>Dysgonomonadaceae</taxon>
        <taxon>Fermentimonas</taxon>
    </lineage>
</organism>